<feature type="region of interest" description="Disordered" evidence="1">
    <location>
        <begin position="1"/>
        <end position="51"/>
    </location>
</feature>
<feature type="compositionally biased region" description="Pro residues" evidence="1">
    <location>
        <begin position="94"/>
        <end position="106"/>
    </location>
</feature>
<comment type="caution">
    <text evidence="3">The sequence shown here is derived from an EMBL/GenBank/DDBJ whole genome shotgun (WGS) entry which is preliminary data.</text>
</comment>
<dbReference type="InterPro" id="IPR013680">
    <property type="entry name" value="VDCC_a2/dsu"/>
</dbReference>
<organism evidence="3 4">
    <name type="scientific">Eschrichtius robustus</name>
    <name type="common">California gray whale</name>
    <name type="synonym">Eschrichtius gibbosus</name>
    <dbReference type="NCBI Taxonomy" id="9764"/>
    <lineage>
        <taxon>Eukaryota</taxon>
        <taxon>Metazoa</taxon>
        <taxon>Chordata</taxon>
        <taxon>Craniata</taxon>
        <taxon>Vertebrata</taxon>
        <taxon>Euteleostomi</taxon>
        <taxon>Mammalia</taxon>
        <taxon>Eutheria</taxon>
        <taxon>Laurasiatheria</taxon>
        <taxon>Artiodactyla</taxon>
        <taxon>Whippomorpha</taxon>
        <taxon>Cetacea</taxon>
        <taxon>Mysticeti</taxon>
        <taxon>Eschrichtiidae</taxon>
        <taxon>Eschrichtius</taxon>
    </lineage>
</organism>
<gene>
    <name evidence="3" type="ORF">J1605_004293</name>
</gene>
<dbReference type="AlphaFoldDB" id="A0AB34HK31"/>
<feature type="domain" description="Voltage-dependent calcium channel alpha-2/delta subunit conserved region" evidence="2">
    <location>
        <begin position="126"/>
        <end position="190"/>
    </location>
</feature>
<evidence type="ECO:0000256" key="1">
    <source>
        <dbReference type="SAM" id="MobiDB-lite"/>
    </source>
</evidence>
<protein>
    <recommendedName>
        <fullName evidence="2">Voltage-dependent calcium channel alpha-2/delta subunit conserved region domain-containing protein</fullName>
    </recommendedName>
</protein>
<name>A0AB34HK31_ESCRO</name>
<proteinExistence type="predicted"/>
<feature type="region of interest" description="Disordered" evidence="1">
    <location>
        <begin position="89"/>
        <end position="126"/>
    </location>
</feature>
<evidence type="ECO:0000313" key="4">
    <source>
        <dbReference type="Proteomes" id="UP001159641"/>
    </source>
</evidence>
<accession>A0AB34HK31</accession>
<evidence type="ECO:0000313" key="3">
    <source>
        <dbReference type="EMBL" id="KAJ8791346.1"/>
    </source>
</evidence>
<dbReference type="Proteomes" id="UP001159641">
    <property type="component" value="Unassembled WGS sequence"/>
</dbReference>
<sequence>MPGLQETWQRDIERPNLTSSLAIPPNPVPKHPHGLAFPAPGSRGRADEDGVPAAYVLGGHPAVRRCGGSVPGELPGQCELPTGVTRWEREAAPNPRPPDGPAPPSLQPGLHTEGPRMRSGGQGPGDLDCFVIDNNGFILISERPQEMGRFLGEVDGALMTQLLSMGVFSQVTMYDYQAMCKPPTHHHSASQPLVSCHPHIIRDPRDATQCDDRHRPPYSRNFPENAAFRCFRCQKGVEESPGCGL</sequence>
<evidence type="ECO:0000259" key="2">
    <source>
        <dbReference type="Pfam" id="PF08473"/>
    </source>
</evidence>
<reference evidence="3 4" key="1">
    <citation type="submission" date="2022-11" db="EMBL/GenBank/DDBJ databases">
        <title>Whole genome sequence of Eschrichtius robustus ER-17-0199.</title>
        <authorList>
            <person name="Bruniche-Olsen A."/>
            <person name="Black A.N."/>
            <person name="Fields C.J."/>
            <person name="Walden K."/>
            <person name="Dewoody J.A."/>
        </authorList>
    </citation>
    <scope>NUCLEOTIDE SEQUENCE [LARGE SCALE GENOMIC DNA]</scope>
    <source>
        <strain evidence="3">ER-17-0199</strain>
        <tissue evidence="3">Blubber</tissue>
    </source>
</reference>
<keyword evidence="4" id="KW-1185">Reference proteome</keyword>
<dbReference type="EMBL" id="JAIQCJ010001291">
    <property type="protein sequence ID" value="KAJ8791346.1"/>
    <property type="molecule type" value="Genomic_DNA"/>
</dbReference>
<dbReference type="Pfam" id="PF08473">
    <property type="entry name" value="VGCC_alpha2"/>
    <property type="match status" value="1"/>
</dbReference>